<protein>
    <submittedName>
        <fullName evidence="1">Uncharacterized protein</fullName>
    </submittedName>
</protein>
<evidence type="ECO:0000313" key="1">
    <source>
        <dbReference type="EMBL" id="JAH39172.1"/>
    </source>
</evidence>
<dbReference type="AlphaFoldDB" id="A0A0E9SD50"/>
<proteinExistence type="predicted"/>
<dbReference type="EMBL" id="GBXM01069405">
    <property type="protein sequence ID" value="JAH39172.1"/>
    <property type="molecule type" value="Transcribed_RNA"/>
</dbReference>
<reference evidence="1" key="2">
    <citation type="journal article" date="2015" name="Fish Shellfish Immunol.">
        <title>Early steps in the European eel (Anguilla anguilla)-Vibrio vulnificus interaction in the gills: Role of the RtxA13 toxin.</title>
        <authorList>
            <person name="Callol A."/>
            <person name="Pajuelo D."/>
            <person name="Ebbesson L."/>
            <person name="Teles M."/>
            <person name="MacKenzie S."/>
            <person name="Amaro C."/>
        </authorList>
    </citation>
    <scope>NUCLEOTIDE SEQUENCE</scope>
</reference>
<name>A0A0E9SD50_ANGAN</name>
<accession>A0A0E9SD50</accession>
<sequence>MAYQRPPPTISYTFLHAASSCLCLCRRAAQDRIKLGNPTWQLRGSPPLWNYRMWN</sequence>
<reference evidence="1" key="1">
    <citation type="submission" date="2014-11" db="EMBL/GenBank/DDBJ databases">
        <authorList>
            <person name="Amaro Gonzalez C."/>
        </authorList>
    </citation>
    <scope>NUCLEOTIDE SEQUENCE</scope>
</reference>
<dbReference type="PROSITE" id="PS51257">
    <property type="entry name" value="PROKAR_LIPOPROTEIN"/>
    <property type="match status" value="1"/>
</dbReference>
<organism evidence="1">
    <name type="scientific">Anguilla anguilla</name>
    <name type="common">European freshwater eel</name>
    <name type="synonym">Muraena anguilla</name>
    <dbReference type="NCBI Taxonomy" id="7936"/>
    <lineage>
        <taxon>Eukaryota</taxon>
        <taxon>Metazoa</taxon>
        <taxon>Chordata</taxon>
        <taxon>Craniata</taxon>
        <taxon>Vertebrata</taxon>
        <taxon>Euteleostomi</taxon>
        <taxon>Actinopterygii</taxon>
        <taxon>Neopterygii</taxon>
        <taxon>Teleostei</taxon>
        <taxon>Anguilliformes</taxon>
        <taxon>Anguillidae</taxon>
        <taxon>Anguilla</taxon>
    </lineage>
</organism>